<evidence type="ECO:0000313" key="2">
    <source>
        <dbReference type="Proteomes" id="UP000223525"/>
    </source>
</evidence>
<reference evidence="1 2" key="1">
    <citation type="submission" date="2017-06" db="EMBL/GenBank/DDBJ databases">
        <title>Draft genome sequence of Fusobacterium nucleatum subsp. polymorphum KCOM 1248 (=ChDC F113).</title>
        <authorList>
            <person name="Kook J.-K."/>
            <person name="Park S.-N."/>
            <person name="Lim Y.K."/>
            <person name="Roh H."/>
        </authorList>
    </citation>
    <scope>NUCLEOTIDE SEQUENCE [LARGE SCALE GENOMIC DNA]</scope>
    <source>
        <strain evidence="2">KCOM 1248 (ChDC F113)</strain>
    </source>
</reference>
<dbReference type="RefSeq" id="WP_099002346.1">
    <property type="nucleotide sequence ID" value="NZ_CP077158.1"/>
</dbReference>
<dbReference type="EMBL" id="NIRK01000001">
    <property type="protein sequence ID" value="PHH98457.1"/>
    <property type="molecule type" value="Genomic_DNA"/>
</dbReference>
<dbReference type="Pfam" id="PF06319">
    <property type="entry name" value="MmcB-like"/>
    <property type="match status" value="1"/>
</dbReference>
<gene>
    <name evidence="1" type="ORF">CA836_01000</name>
</gene>
<organism evidence="1 2">
    <name type="scientific">Fusobacterium nucleatum subsp. polymorphum</name>
    <name type="common">Fusobacterium polymorphum</name>
    <dbReference type="NCBI Taxonomy" id="76857"/>
    <lineage>
        <taxon>Bacteria</taxon>
        <taxon>Fusobacteriati</taxon>
        <taxon>Fusobacteriota</taxon>
        <taxon>Fusobacteriia</taxon>
        <taxon>Fusobacteriales</taxon>
        <taxon>Fusobacteriaceae</taxon>
        <taxon>Fusobacterium</taxon>
    </lineage>
</organism>
<name>A0A2C6AYP4_FUSNP</name>
<protein>
    <submittedName>
        <fullName evidence="1">DUF1052 domain-containing protein</fullName>
    </submittedName>
</protein>
<evidence type="ECO:0000313" key="1">
    <source>
        <dbReference type="EMBL" id="PHH98457.1"/>
    </source>
</evidence>
<sequence length="169" mass="19885">MTTHKMESLIYTYFQSGSLAIVPRVTENNAWLDTEVDPATWRNIVNHECDMLIVTKNQYLTEVEIKISLSDLKADFKKKHQHKDKNIKNFYYAFPEEIKEKALELIPKECGILIAVEKKCSIPYRTIECYRKPKINKEAKPVNDIVLSKIYRLGYLRYWNYRMSGGISE</sequence>
<dbReference type="InterPro" id="IPR009394">
    <property type="entry name" value="MmcB-like"/>
</dbReference>
<proteinExistence type="predicted"/>
<accession>A0A2C6AYP4</accession>
<comment type="caution">
    <text evidence="1">The sequence shown here is derived from an EMBL/GenBank/DDBJ whole genome shotgun (WGS) entry which is preliminary data.</text>
</comment>
<dbReference type="AlphaFoldDB" id="A0A2C6AYP4"/>
<dbReference type="Proteomes" id="UP000223525">
    <property type="component" value="Unassembled WGS sequence"/>
</dbReference>